<gene>
    <name evidence="3" type="ORF">Ddye_020095</name>
</gene>
<organism evidence="3 4">
    <name type="scientific">Dipteronia dyeriana</name>
    <dbReference type="NCBI Taxonomy" id="168575"/>
    <lineage>
        <taxon>Eukaryota</taxon>
        <taxon>Viridiplantae</taxon>
        <taxon>Streptophyta</taxon>
        <taxon>Embryophyta</taxon>
        <taxon>Tracheophyta</taxon>
        <taxon>Spermatophyta</taxon>
        <taxon>Magnoliopsida</taxon>
        <taxon>eudicotyledons</taxon>
        <taxon>Gunneridae</taxon>
        <taxon>Pentapetalae</taxon>
        <taxon>rosids</taxon>
        <taxon>malvids</taxon>
        <taxon>Sapindales</taxon>
        <taxon>Sapindaceae</taxon>
        <taxon>Hippocastanoideae</taxon>
        <taxon>Acereae</taxon>
        <taxon>Dipteronia</taxon>
    </lineage>
</organism>
<dbReference type="AlphaFoldDB" id="A0AAD9TZ43"/>
<comment type="caution">
    <text evidence="3">The sequence shown here is derived from an EMBL/GenBank/DDBJ whole genome shotgun (WGS) entry which is preliminary data.</text>
</comment>
<keyword evidence="1" id="KW-0732">Signal</keyword>
<dbReference type="Pfam" id="PF24865">
    <property type="entry name" value="DUF7731"/>
    <property type="match status" value="1"/>
</dbReference>
<dbReference type="PANTHER" id="PTHR34366">
    <property type="entry name" value="OS07G0289901 PROTEIN-RELATED"/>
    <property type="match status" value="1"/>
</dbReference>
<proteinExistence type="predicted"/>
<evidence type="ECO:0000259" key="2">
    <source>
        <dbReference type="Pfam" id="PF24865"/>
    </source>
</evidence>
<dbReference type="Proteomes" id="UP001280121">
    <property type="component" value="Unassembled WGS sequence"/>
</dbReference>
<name>A0AAD9TZ43_9ROSI</name>
<accession>A0AAD9TZ43</accession>
<dbReference type="PANTHER" id="PTHR34366:SF2">
    <property type="entry name" value="OS07G0289901 PROTEIN"/>
    <property type="match status" value="1"/>
</dbReference>
<reference evidence="3" key="1">
    <citation type="journal article" date="2023" name="Plant J.">
        <title>Genome sequences and population genomics provide insights into the demographic history, inbreeding, and mutation load of two 'living fossil' tree species of Dipteronia.</title>
        <authorList>
            <person name="Feng Y."/>
            <person name="Comes H.P."/>
            <person name="Chen J."/>
            <person name="Zhu S."/>
            <person name="Lu R."/>
            <person name="Zhang X."/>
            <person name="Li P."/>
            <person name="Qiu J."/>
            <person name="Olsen K.M."/>
            <person name="Qiu Y."/>
        </authorList>
    </citation>
    <scope>NUCLEOTIDE SEQUENCE</scope>
    <source>
        <strain evidence="3">KIB01</strain>
    </source>
</reference>
<evidence type="ECO:0000313" key="3">
    <source>
        <dbReference type="EMBL" id="KAK2644900.1"/>
    </source>
</evidence>
<evidence type="ECO:0000256" key="1">
    <source>
        <dbReference type="SAM" id="SignalP"/>
    </source>
</evidence>
<sequence>MAYSLKVELKVLFALTLVCFSTFCCNLGKADDDVPYQTGFPGGVGGGGSGNPQTGFGGGGGQGGNPQTGIIGGDDPAQIVAKALLCLNDKYIYSSCEESYRLTHSGNLNVPIDYTDQYCNGPCLEETHLVLTCIENILSHFVFYNRATIYDIRDTIKAACSYGPERGHFNVAEHIEDEENSAQKKTAYKVFSGYGLVIIGQGLLLGHVI</sequence>
<feature type="signal peptide" evidence="1">
    <location>
        <begin position="1"/>
        <end position="30"/>
    </location>
</feature>
<protein>
    <recommendedName>
        <fullName evidence="2">DUF7731 domain-containing protein</fullName>
    </recommendedName>
</protein>
<dbReference type="InterPro" id="IPR056633">
    <property type="entry name" value="DUF7731"/>
</dbReference>
<feature type="domain" description="DUF7731" evidence="2">
    <location>
        <begin position="76"/>
        <end position="175"/>
    </location>
</feature>
<feature type="chain" id="PRO_5042197390" description="DUF7731 domain-containing protein" evidence="1">
    <location>
        <begin position="31"/>
        <end position="209"/>
    </location>
</feature>
<dbReference type="EMBL" id="JANJYI010000006">
    <property type="protein sequence ID" value="KAK2644900.1"/>
    <property type="molecule type" value="Genomic_DNA"/>
</dbReference>
<keyword evidence="4" id="KW-1185">Reference proteome</keyword>
<evidence type="ECO:0000313" key="4">
    <source>
        <dbReference type="Proteomes" id="UP001280121"/>
    </source>
</evidence>